<evidence type="ECO:0000313" key="3">
    <source>
        <dbReference type="Proteomes" id="UP001065174"/>
    </source>
</evidence>
<dbReference type="InterPro" id="IPR051783">
    <property type="entry name" value="NAD(P)-dependent_oxidoreduct"/>
</dbReference>
<evidence type="ECO:0000313" key="2">
    <source>
        <dbReference type="EMBL" id="UXP30837.1"/>
    </source>
</evidence>
<protein>
    <recommendedName>
        <fullName evidence="1">6-phosphogluconate dehydrogenase NADP-binding domain-containing protein</fullName>
    </recommendedName>
</protein>
<dbReference type="PANTHER" id="PTHR48079">
    <property type="entry name" value="PROTEIN YEEZ"/>
    <property type="match status" value="1"/>
</dbReference>
<dbReference type="PANTHER" id="PTHR48079:SF6">
    <property type="entry name" value="NAD(P)-BINDING DOMAIN-CONTAINING PROTEIN-RELATED"/>
    <property type="match status" value="1"/>
</dbReference>
<reference evidence="2" key="1">
    <citation type="submission" date="2022-09" db="EMBL/GenBank/DDBJ databases">
        <title>Comparative genomics and taxonomic characterization of three novel marine species of genus Reichenbachiella exhibiting antioxidant and polysaccharide degradation activities.</title>
        <authorList>
            <person name="Muhammad N."/>
            <person name="Lee Y.-J."/>
            <person name="Ko J."/>
            <person name="Kim S.-G."/>
        </authorList>
    </citation>
    <scope>NUCLEOTIDE SEQUENCE</scope>
    <source>
        <strain evidence="2">BKB1-1</strain>
    </source>
</reference>
<proteinExistence type="predicted"/>
<dbReference type="Pfam" id="PF03446">
    <property type="entry name" value="NAD_binding_2"/>
    <property type="match status" value="1"/>
</dbReference>
<feature type="domain" description="6-phosphogluconate dehydrogenase NADP-binding" evidence="1">
    <location>
        <begin position="3"/>
        <end position="51"/>
    </location>
</feature>
<dbReference type="InterPro" id="IPR036291">
    <property type="entry name" value="NAD(P)-bd_dom_sf"/>
</dbReference>
<dbReference type="EMBL" id="CP106679">
    <property type="protein sequence ID" value="UXP30837.1"/>
    <property type="molecule type" value="Genomic_DNA"/>
</dbReference>
<dbReference type="RefSeq" id="WP_262308283.1">
    <property type="nucleotide sequence ID" value="NZ_CP106679.1"/>
</dbReference>
<name>A0ABY6CK24_9BACT</name>
<organism evidence="2 3">
    <name type="scientific">Reichenbachiella agarivorans</name>
    <dbReference type="NCBI Taxonomy" id="2979464"/>
    <lineage>
        <taxon>Bacteria</taxon>
        <taxon>Pseudomonadati</taxon>
        <taxon>Bacteroidota</taxon>
        <taxon>Cytophagia</taxon>
        <taxon>Cytophagales</taxon>
        <taxon>Reichenbachiellaceae</taxon>
        <taxon>Reichenbachiella</taxon>
    </lineage>
</organism>
<accession>A0ABY6CK24</accession>
<dbReference type="Gene3D" id="3.40.50.720">
    <property type="entry name" value="NAD(P)-binding Rossmann-like Domain"/>
    <property type="match status" value="1"/>
</dbReference>
<gene>
    <name evidence="2" type="ORF">N6H18_10780</name>
</gene>
<sequence>MKQISIMGCGWLGMPLAIDLIKKGYQVKGSTSTPTKLKTLEDEGIEPYLSEKGQKTIDSSDFFDNEIFMINIPPRNTPEDPNFHLDQLQAIANQIDFDKTKVLFISSTAVYPSPNAEVTEADASYDCYSRGGVSLLKAEEIFSKEKNTTVLRMAGLYGPERHPAVTLSGKKIGGKDSPVNMIHLDDCIGVIETILEQELWGETFNVCSPNHPTKEEFYKKSSKKLKIAPPTYSDIAIDYKIVNSDKLKAATKYKFKH</sequence>
<dbReference type="SUPFAM" id="SSF51735">
    <property type="entry name" value="NAD(P)-binding Rossmann-fold domains"/>
    <property type="match status" value="1"/>
</dbReference>
<keyword evidence="3" id="KW-1185">Reference proteome</keyword>
<evidence type="ECO:0000259" key="1">
    <source>
        <dbReference type="Pfam" id="PF03446"/>
    </source>
</evidence>
<dbReference type="Proteomes" id="UP001065174">
    <property type="component" value="Chromosome"/>
</dbReference>
<dbReference type="InterPro" id="IPR006115">
    <property type="entry name" value="6PGDH_NADP-bd"/>
</dbReference>